<reference evidence="1" key="1">
    <citation type="journal article" date="2017" name="Elife">
        <title>The kinetoplastid-infecting Bodo saltans virus (BsV), a window into the most abundant giant viruses in the sea.</title>
        <authorList>
            <person name="Deeg C.M."/>
            <person name="Chow C.-E.T."/>
            <person name="Suttle C.A."/>
        </authorList>
    </citation>
    <scope>NUCLEOTIDE SEQUENCE</scope>
    <source>
        <strain evidence="1">NG1</strain>
    </source>
</reference>
<evidence type="ECO:0000313" key="2">
    <source>
        <dbReference type="Proteomes" id="UP000240325"/>
    </source>
</evidence>
<accession>A0A2H4UU22</accession>
<gene>
    <name evidence="1" type="ORF">BMW23_0343</name>
</gene>
<dbReference type="EMBL" id="MF782455">
    <property type="protein sequence ID" value="ATZ80398.1"/>
    <property type="molecule type" value="Genomic_DNA"/>
</dbReference>
<protein>
    <submittedName>
        <fullName evidence="1">Uncharacterized protein</fullName>
    </submittedName>
</protein>
<dbReference type="Proteomes" id="UP000240325">
    <property type="component" value="Segment"/>
</dbReference>
<keyword evidence="2" id="KW-1185">Reference proteome</keyword>
<sequence length="71" mass="8314">MYMFLIDLKISLNIDKVIVIQSETVITYDGNYNSHLPIISYRCHRTSKFVINTHYDVNVFIPTFDTHCCVV</sequence>
<name>A0A2H4UU22_9VIRU</name>
<proteinExistence type="predicted"/>
<organism evidence="1">
    <name type="scientific">Bodo saltans virus</name>
    <dbReference type="NCBI Taxonomy" id="2024608"/>
    <lineage>
        <taxon>Viruses</taxon>
        <taxon>Varidnaviria</taxon>
        <taxon>Bamfordvirae</taxon>
        <taxon>Nucleocytoviricota</taxon>
        <taxon>Megaviricetes</taxon>
        <taxon>Imitervirales</taxon>
        <taxon>Mimiviridae</taxon>
        <taxon>Klosneuvirinae</taxon>
        <taxon>Theiavirus</taxon>
        <taxon>Theiavirus salishense</taxon>
    </lineage>
</organism>
<evidence type="ECO:0000313" key="1">
    <source>
        <dbReference type="EMBL" id="ATZ80398.1"/>
    </source>
</evidence>